<gene>
    <name evidence="3" type="ORF">EEW87_004740</name>
</gene>
<dbReference type="Proteomes" id="UP000271708">
    <property type="component" value="Chromosome"/>
</dbReference>
<dbReference type="EMBL" id="CP044548">
    <property type="protein sequence ID" value="QGX08253.1"/>
    <property type="molecule type" value="Genomic_DNA"/>
</dbReference>
<dbReference type="RefSeq" id="WP_123090991.1">
    <property type="nucleotide sequence ID" value="NZ_CP044548.2"/>
</dbReference>
<dbReference type="Pfam" id="PF01370">
    <property type="entry name" value="Epimerase"/>
    <property type="match status" value="1"/>
</dbReference>
<dbReference type="CDD" id="cd07812">
    <property type="entry name" value="SRPBCC"/>
    <property type="match status" value="1"/>
</dbReference>
<protein>
    <submittedName>
        <fullName evidence="3">DUF1731 domain-containing protein</fullName>
    </submittedName>
</protein>
<dbReference type="GeneID" id="59160458"/>
<evidence type="ECO:0000313" key="4">
    <source>
        <dbReference type="Proteomes" id="UP000271708"/>
    </source>
</evidence>
<dbReference type="PANTHER" id="PTHR11092:SF0">
    <property type="entry name" value="EPIMERASE FAMILY PROTEIN SDR39U1"/>
    <property type="match status" value="1"/>
</dbReference>
<dbReference type="InterPro" id="IPR013549">
    <property type="entry name" value="DUF1731"/>
</dbReference>
<name>A0A650GD77_9MICO</name>
<dbReference type="AlphaFoldDB" id="A0A650GD77"/>
<accession>A0A650GD77</accession>
<feature type="domain" description="NAD-dependent epimerase/dehydratase" evidence="1">
    <location>
        <begin position="155"/>
        <end position="287"/>
    </location>
</feature>
<organism evidence="3 4">
    <name type="scientific">Janibacter melonis</name>
    <dbReference type="NCBI Taxonomy" id="262209"/>
    <lineage>
        <taxon>Bacteria</taxon>
        <taxon>Bacillati</taxon>
        <taxon>Actinomycetota</taxon>
        <taxon>Actinomycetes</taxon>
        <taxon>Micrococcales</taxon>
        <taxon>Intrasporangiaceae</taxon>
        <taxon>Janibacter</taxon>
    </lineage>
</organism>
<evidence type="ECO:0000313" key="3">
    <source>
        <dbReference type="EMBL" id="QGX08253.1"/>
    </source>
</evidence>
<evidence type="ECO:0000259" key="2">
    <source>
        <dbReference type="Pfam" id="PF08338"/>
    </source>
</evidence>
<dbReference type="SUPFAM" id="SSF55961">
    <property type="entry name" value="Bet v1-like"/>
    <property type="match status" value="1"/>
</dbReference>
<dbReference type="InterPro" id="IPR001509">
    <property type="entry name" value="Epimerase_deHydtase"/>
</dbReference>
<dbReference type="Pfam" id="PF10604">
    <property type="entry name" value="Polyketide_cyc2"/>
    <property type="match status" value="1"/>
</dbReference>
<dbReference type="PANTHER" id="PTHR11092">
    <property type="entry name" value="SUGAR NUCLEOTIDE EPIMERASE RELATED"/>
    <property type="match status" value="1"/>
</dbReference>
<feature type="domain" description="DUF1731" evidence="2">
    <location>
        <begin position="412"/>
        <end position="459"/>
    </location>
</feature>
<proteinExistence type="predicted"/>
<dbReference type="InterPro" id="IPR036291">
    <property type="entry name" value="NAD(P)-bd_dom_sf"/>
</dbReference>
<dbReference type="InterPro" id="IPR023393">
    <property type="entry name" value="START-like_dom_sf"/>
</dbReference>
<reference evidence="3 4" key="1">
    <citation type="submission" date="2019-09" db="EMBL/GenBank/DDBJ databases">
        <title>Complete Genome Sequence of Janibacter melonis M714 with both human health impact and industrial applications.</title>
        <authorList>
            <person name="Jin M."/>
            <person name="Zhao Q.R."/>
        </authorList>
    </citation>
    <scope>NUCLEOTIDE SEQUENCE [LARGE SCALE GENOMIC DNA]</scope>
    <source>
        <strain evidence="3 4">M714</strain>
    </source>
</reference>
<dbReference type="InterPro" id="IPR019587">
    <property type="entry name" value="Polyketide_cyclase/dehydratase"/>
</dbReference>
<dbReference type="KEGG" id="jme:EEW87_004740"/>
<dbReference type="Pfam" id="PF08338">
    <property type="entry name" value="DUF1731"/>
    <property type="match status" value="1"/>
</dbReference>
<dbReference type="Gene3D" id="3.30.530.20">
    <property type="match status" value="1"/>
</dbReference>
<evidence type="ECO:0000259" key="1">
    <source>
        <dbReference type="Pfam" id="PF01370"/>
    </source>
</evidence>
<dbReference type="SUPFAM" id="SSF51735">
    <property type="entry name" value="NAD(P)-binding Rossmann-fold domains"/>
    <property type="match status" value="1"/>
</dbReference>
<sequence>MAWTRTTSAQLDLPPAQVWSVISDLSRWSRWQPAVSGARLDGPVAVGATGSYSLSSRAFRALHERTAPPLQVTAHEEGRVLEISQPNPTGEMRVRWTLDAVDDATRLEQVVSVHGAMTPAVVLGVAGALAQDFSTTSARLALECGLSPDPSRVKVVVAGGSGALGRLLAGDLLRHRHEVVLLTRSPDASLPYRQVQWDGRTVGAWADELEATADAGVALVNLAGRLVDVRPSPANIASLRTSRVEPTHALVSASQQLQRPLVSWLQASTTAIWSDSGEERITETTPLPADGGLPQMTGVAQPWEAAVDGARAEHVHLLRTSIVLDRDAPALQVLARLTRAGLGGRVGSGRQWFSWIHRDDWVRVARAALGLEPDTTLPDGPVVAAAPEPVRNAELMAALRRVLRRPAAPPTPAALLRVGAVALRSDPALALTGRHCTSQVLADAGFVFEHPHLDDALGELYRG</sequence>
<dbReference type="Gene3D" id="3.40.50.720">
    <property type="entry name" value="NAD(P)-binding Rossmann-like Domain"/>
    <property type="match status" value="1"/>
</dbReference>